<proteinExistence type="predicted"/>
<dbReference type="InterPro" id="IPR012902">
    <property type="entry name" value="N_methyl_site"/>
</dbReference>
<protein>
    <recommendedName>
        <fullName evidence="4">Type IV pilin PilA</fullName>
    </recommendedName>
</protein>
<gene>
    <name evidence="3" type="ORF">MNBD_GAMMA22-1424</name>
</gene>
<reference evidence="3" key="1">
    <citation type="submission" date="2018-06" db="EMBL/GenBank/DDBJ databases">
        <authorList>
            <person name="Zhirakovskaya E."/>
        </authorList>
    </citation>
    <scope>NUCLEOTIDE SEQUENCE</scope>
</reference>
<evidence type="ECO:0008006" key="4">
    <source>
        <dbReference type="Google" id="ProtNLM"/>
    </source>
</evidence>
<dbReference type="PROSITE" id="PS00409">
    <property type="entry name" value="PROKAR_NTER_METHYL"/>
    <property type="match status" value="1"/>
</dbReference>
<dbReference type="PANTHER" id="PTHR30093:SF34">
    <property type="entry name" value="PREPILIN PEPTIDASE-DEPENDENT PROTEIN D"/>
    <property type="match status" value="1"/>
</dbReference>
<evidence type="ECO:0000256" key="1">
    <source>
        <dbReference type="ARBA" id="ARBA00022481"/>
    </source>
</evidence>
<dbReference type="NCBIfam" id="TIGR02532">
    <property type="entry name" value="IV_pilin_GFxxxE"/>
    <property type="match status" value="1"/>
</dbReference>
<dbReference type="SUPFAM" id="SSF54523">
    <property type="entry name" value="Pili subunits"/>
    <property type="match status" value="1"/>
</dbReference>
<sequence length="152" mass="15837">MKNLPQARGFTLIELMIVVAIIGILSAIAIPAYTGYVKQTKVTQSIVNFDTAITLIRAAGSKASINNGVCELGYDVLADLRSSGKRAVGDPTLEAFVNGGTASAGQVYTGLAAGDRCPVPGTVYTLGMTIPTGTTSDSYPTNFNITHTYTAE</sequence>
<dbReference type="PANTHER" id="PTHR30093">
    <property type="entry name" value="GENERAL SECRETION PATHWAY PROTEIN G"/>
    <property type="match status" value="1"/>
</dbReference>
<dbReference type="Pfam" id="PF07963">
    <property type="entry name" value="N_methyl"/>
    <property type="match status" value="1"/>
</dbReference>
<accession>A0A3B0ZZQ3</accession>
<dbReference type="GO" id="GO:0043107">
    <property type="term" value="P:type IV pilus-dependent motility"/>
    <property type="evidence" value="ECO:0007669"/>
    <property type="project" value="TreeGrafter"/>
</dbReference>
<evidence type="ECO:0000256" key="2">
    <source>
        <dbReference type="SAM" id="Phobius"/>
    </source>
</evidence>
<keyword evidence="1" id="KW-0488">Methylation</keyword>
<keyword evidence="2" id="KW-1133">Transmembrane helix</keyword>
<evidence type="ECO:0000313" key="3">
    <source>
        <dbReference type="EMBL" id="VAW99085.1"/>
    </source>
</evidence>
<dbReference type="Gene3D" id="3.30.700.10">
    <property type="entry name" value="Glycoprotein, Type 4 Pilin"/>
    <property type="match status" value="1"/>
</dbReference>
<name>A0A3B0ZZQ3_9ZZZZ</name>
<dbReference type="InterPro" id="IPR045584">
    <property type="entry name" value="Pilin-like"/>
</dbReference>
<dbReference type="GO" id="GO:0044096">
    <property type="term" value="C:type IV pilus"/>
    <property type="evidence" value="ECO:0007669"/>
    <property type="project" value="TreeGrafter"/>
</dbReference>
<keyword evidence="2" id="KW-0472">Membrane</keyword>
<dbReference type="AlphaFoldDB" id="A0A3B0ZZQ3"/>
<dbReference type="EMBL" id="UOFS01000039">
    <property type="protein sequence ID" value="VAW99085.1"/>
    <property type="molecule type" value="Genomic_DNA"/>
</dbReference>
<feature type="transmembrane region" description="Helical" evidence="2">
    <location>
        <begin position="12"/>
        <end position="33"/>
    </location>
</feature>
<keyword evidence="2" id="KW-0812">Transmembrane</keyword>
<organism evidence="3">
    <name type="scientific">hydrothermal vent metagenome</name>
    <dbReference type="NCBI Taxonomy" id="652676"/>
    <lineage>
        <taxon>unclassified sequences</taxon>
        <taxon>metagenomes</taxon>
        <taxon>ecological metagenomes</taxon>
    </lineage>
</organism>